<dbReference type="OrthoDB" id="42298at2157"/>
<protein>
    <submittedName>
        <fullName evidence="1">Type I-B CRISPR-associated protein Cas7/Csh2</fullName>
    </submittedName>
</protein>
<dbReference type="RefSeq" id="WP_124957111.1">
    <property type="nucleotide sequence ID" value="NZ_RRCH01000054.1"/>
</dbReference>
<dbReference type="InterPro" id="IPR013419">
    <property type="entry name" value="CRISPR-assoc_prot_Cas7/Csh2"/>
</dbReference>
<reference evidence="1 2" key="1">
    <citation type="submission" date="2018-11" db="EMBL/GenBank/DDBJ databases">
        <title>Taxonoimc description of Halomarina strain SPP-AMP-1.</title>
        <authorList>
            <person name="Pal Y."/>
            <person name="Srinivasana K."/>
            <person name="Verma A."/>
            <person name="Kumar P."/>
        </authorList>
    </citation>
    <scope>NUCLEOTIDE SEQUENCE [LARGE SCALE GENOMIC DNA]</scope>
    <source>
        <strain evidence="1 2">SPP-AMP-1</strain>
    </source>
</reference>
<evidence type="ECO:0000313" key="2">
    <source>
        <dbReference type="Proteomes" id="UP000282322"/>
    </source>
</evidence>
<gene>
    <name evidence="1" type="primary">cas7b</name>
    <name evidence="1" type="ORF">EIK79_17655</name>
</gene>
<dbReference type="EMBL" id="RRCH01000054">
    <property type="protein sequence ID" value="RRJ27527.1"/>
    <property type="molecule type" value="Genomic_DNA"/>
</dbReference>
<sequence>MTTPTNTVQNRSEIVFLIDAQDCNPNGNPLGENRPRIDPVTSQAAVTDVRLKRYLRDQLVDDNHGVFVRKTEEGTSGSRAALALDVLNDIASVEELEAIEDISEAFLTKATDVRYFGATLSFNKDPEDDLHKAIKEQFNSGNYTGPVQFSPARSLNSVQLNEETNSLTSVISTQDEKDVGGFNLDDHRIKYGIFPFHGLVNEHGAEDTGLTQEDVERLDTLCWRAIKNQTISRSKVGQEPRLYVRVEYNQSGFHVGDLQNGISLDREAAGDDSRPLSDDAIRNVTDICVNVTECVDRLTAAADRIEVVHVVGSDYLDISYNGERVGSAADLPQLLEDHGLSVHHVDVYEEFEHTLPTMSD</sequence>
<dbReference type="Proteomes" id="UP000282322">
    <property type="component" value="Unassembled WGS sequence"/>
</dbReference>
<dbReference type="NCBIfam" id="TIGR02590">
    <property type="entry name" value="cas_Csh2"/>
    <property type="match status" value="1"/>
</dbReference>
<dbReference type="NCBIfam" id="TIGR01595">
    <property type="entry name" value="cas_CT1132"/>
    <property type="match status" value="1"/>
</dbReference>
<proteinExistence type="predicted"/>
<dbReference type="InterPro" id="IPR006482">
    <property type="entry name" value="Cas7_Csh2/Csh2"/>
</dbReference>
<accession>A0A3P3R243</accession>
<keyword evidence="2" id="KW-1185">Reference proteome</keyword>
<comment type="caution">
    <text evidence="1">The sequence shown here is derived from an EMBL/GenBank/DDBJ whole genome shotgun (WGS) entry which is preliminary data.</text>
</comment>
<dbReference type="AlphaFoldDB" id="A0A3P3R243"/>
<name>A0A3P3R243_9EURY</name>
<dbReference type="GO" id="GO:0043571">
    <property type="term" value="P:maintenance of CRISPR repeat elements"/>
    <property type="evidence" value="ECO:0007669"/>
    <property type="project" value="InterPro"/>
</dbReference>
<evidence type="ECO:0000313" key="1">
    <source>
        <dbReference type="EMBL" id="RRJ27527.1"/>
    </source>
</evidence>
<dbReference type="Pfam" id="PF05107">
    <property type="entry name" value="Cas_Cas7"/>
    <property type="match status" value="1"/>
</dbReference>
<organism evidence="1 2">
    <name type="scientific">Halocatena pleomorpha</name>
    <dbReference type="NCBI Taxonomy" id="1785090"/>
    <lineage>
        <taxon>Archaea</taxon>
        <taxon>Methanobacteriati</taxon>
        <taxon>Methanobacteriota</taxon>
        <taxon>Stenosarchaea group</taxon>
        <taxon>Halobacteria</taxon>
        <taxon>Halobacteriales</taxon>
        <taxon>Natronomonadaceae</taxon>
        <taxon>Halocatena</taxon>
    </lineage>
</organism>